<evidence type="ECO:0000259" key="1">
    <source>
        <dbReference type="Pfam" id="PF21374"/>
    </source>
</evidence>
<gene>
    <name evidence="3" type="ORF">DET48_1454</name>
</gene>
<evidence type="ECO:0000313" key="3">
    <source>
        <dbReference type="EMBL" id="RAS55677.1"/>
    </source>
</evidence>
<reference evidence="3 4" key="1">
    <citation type="submission" date="2018-06" db="EMBL/GenBank/DDBJ databases">
        <title>Freshwater and sediment microbial communities from various areas in North America, analyzing microbe dynamics in response to fracking.</title>
        <authorList>
            <person name="Lamendella R."/>
        </authorList>
    </citation>
    <scope>NUCLEOTIDE SEQUENCE [LARGE SCALE GENOMIC DNA]</scope>
    <source>
        <strain evidence="3 4">99A</strain>
    </source>
</reference>
<dbReference type="Proteomes" id="UP000248729">
    <property type="component" value="Unassembled WGS sequence"/>
</dbReference>
<dbReference type="InterPro" id="IPR055050">
    <property type="entry name" value="WsaF_C"/>
</dbReference>
<evidence type="ECO:0000259" key="2">
    <source>
        <dbReference type="Pfam" id="PF22772"/>
    </source>
</evidence>
<dbReference type="Gene3D" id="3.40.50.11090">
    <property type="match status" value="1"/>
</dbReference>
<dbReference type="GO" id="GO:0016740">
    <property type="term" value="F:transferase activity"/>
    <property type="evidence" value="ECO:0007669"/>
    <property type="project" value="UniProtKB-KW"/>
</dbReference>
<proteinExistence type="predicted"/>
<accession>A0A329E9A4</accession>
<dbReference type="AlphaFoldDB" id="A0A329E9A4"/>
<dbReference type="GO" id="GO:0030247">
    <property type="term" value="F:polysaccharide binding"/>
    <property type="evidence" value="ECO:0007669"/>
    <property type="project" value="InterPro"/>
</dbReference>
<keyword evidence="3" id="KW-0808">Transferase</keyword>
<feature type="domain" description="WsaF C-terminal" evidence="2">
    <location>
        <begin position="252"/>
        <end position="383"/>
    </location>
</feature>
<dbReference type="Gene3D" id="3.40.50.2000">
    <property type="entry name" value="Glycogen Phosphorylase B"/>
    <property type="match status" value="1"/>
</dbReference>
<dbReference type="Pfam" id="PF22772">
    <property type="entry name" value="WsaF_C"/>
    <property type="match status" value="1"/>
</dbReference>
<name>A0A329E9A4_VIBDI</name>
<protein>
    <submittedName>
        <fullName evidence="3">Glycosyltransferase involved in cell wall biosynthesis</fullName>
    </submittedName>
</protein>
<organism evidence="3 4">
    <name type="scientific">Vibrio diazotrophicus</name>
    <dbReference type="NCBI Taxonomy" id="685"/>
    <lineage>
        <taxon>Bacteria</taxon>
        <taxon>Pseudomonadati</taxon>
        <taxon>Pseudomonadota</taxon>
        <taxon>Gammaproteobacteria</taxon>
        <taxon>Vibrionales</taxon>
        <taxon>Vibrionaceae</taxon>
        <taxon>Vibrio</taxon>
    </lineage>
</organism>
<dbReference type="InterPro" id="IPR048510">
    <property type="entry name" value="WsaF_N"/>
</dbReference>
<dbReference type="EMBL" id="QLTR01000045">
    <property type="protein sequence ID" value="RAS55677.1"/>
    <property type="molecule type" value="Genomic_DNA"/>
</dbReference>
<dbReference type="Pfam" id="PF21374">
    <property type="entry name" value="WsaF_N"/>
    <property type="match status" value="1"/>
</dbReference>
<comment type="caution">
    <text evidence="3">The sequence shown here is derived from an EMBL/GenBank/DDBJ whole genome shotgun (WGS) entry which is preliminary data.</text>
</comment>
<feature type="domain" description="WsaF N-terminal" evidence="1">
    <location>
        <begin position="54"/>
        <end position="211"/>
    </location>
</feature>
<sequence>MINWLIKALLSNRYIYDIAKNSYNTVSNRNRTINTDIPEITPFSFIGSDIQEKRINLLVPALSEKHVFGGIATALRFFEELTKLYPLARIIVTDETSVQLKNDQFYSNWNVQDIGNPDLSTNLIVVSGNRVGQDLPIAENDYFLTTAWWTTFNAFKMLDWQKYKYQLDDFRKLIYFVQDFEPGFYSWSTRYALSESTYRKPNKTIPIFNTKLLNDFFLEQGYKYDSSFYFDPLLNPVLNKLRQGLTNVSKEKQILIYGRPSVERNLFELIVQSLNYWAEKDERSSEWKVLSAGEYHEPIELPNGLKIESVGKLSLEEYADLLARSSIGVSLMLSPHPSYPPLEMSMFGMKVITNTYANKDLRDLVSNVYCPKSLDPEDIYLELKDCCRRDTKVIEHKNEVFSNSEIEFPFVDELVKLIR</sequence>
<evidence type="ECO:0000313" key="4">
    <source>
        <dbReference type="Proteomes" id="UP000248729"/>
    </source>
</evidence>
<dbReference type="RefSeq" id="WP_112404741.1">
    <property type="nucleotide sequence ID" value="NZ_QLTR01000045.1"/>
</dbReference>